<protein>
    <submittedName>
        <fullName evidence="2">Uncharacterized protein</fullName>
    </submittedName>
</protein>
<dbReference type="AlphaFoldDB" id="A0A6A5WHZ5"/>
<evidence type="ECO:0000256" key="1">
    <source>
        <dbReference type="SAM" id="MobiDB-lite"/>
    </source>
</evidence>
<feature type="compositionally biased region" description="Basic and acidic residues" evidence="1">
    <location>
        <begin position="53"/>
        <end position="66"/>
    </location>
</feature>
<sequence length="285" mass="32618">MEQQFGLSLRRGIAARELHNTSLARPAERIPRAEPSGPLTTPLTIQSRVSRSKSGEDIGATEKEARNTPSALERITQHVVDFRTLDLLERHTIGSDPVMIKIFVGTDTEPVCEIPRRALLAVSRTMQTQYYITFTYLQLRLPGAVDNNAVLRLMNWVKCNFTTQKLCYIRAFDLVKDIQLCHAARELGMETYIQPIFYAVKDTLKDIAPDYDALDALQASYPTITELLETCAHHLAFMYFWGYLKDPEGLEGYVEERKNQKLFAAMKPHVERHEEKYLRLLRGSL</sequence>
<evidence type="ECO:0000313" key="3">
    <source>
        <dbReference type="Proteomes" id="UP000799779"/>
    </source>
</evidence>
<accession>A0A6A5WHZ5</accession>
<feature type="compositionally biased region" description="Polar residues" evidence="1">
    <location>
        <begin position="38"/>
        <end position="49"/>
    </location>
</feature>
<reference evidence="2" key="1">
    <citation type="journal article" date="2020" name="Stud. Mycol.">
        <title>101 Dothideomycetes genomes: a test case for predicting lifestyles and emergence of pathogens.</title>
        <authorList>
            <person name="Haridas S."/>
            <person name="Albert R."/>
            <person name="Binder M."/>
            <person name="Bloem J."/>
            <person name="Labutti K."/>
            <person name="Salamov A."/>
            <person name="Andreopoulos B."/>
            <person name="Baker S."/>
            <person name="Barry K."/>
            <person name="Bills G."/>
            <person name="Bluhm B."/>
            <person name="Cannon C."/>
            <person name="Castanera R."/>
            <person name="Culley D."/>
            <person name="Daum C."/>
            <person name="Ezra D."/>
            <person name="Gonzalez J."/>
            <person name="Henrissat B."/>
            <person name="Kuo A."/>
            <person name="Liang C."/>
            <person name="Lipzen A."/>
            <person name="Lutzoni F."/>
            <person name="Magnuson J."/>
            <person name="Mondo S."/>
            <person name="Nolan M."/>
            <person name="Ohm R."/>
            <person name="Pangilinan J."/>
            <person name="Park H.-J."/>
            <person name="Ramirez L."/>
            <person name="Alfaro M."/>
            <person name="Sun H."/>
            <person name="Tritt A."/>
            <person name="Yoshinaga Y."/>
            <person name="Zwiers L.-H."/>
            <person name="Turgeon B."/>
            <person name="Goodwin S."/>
            <person name="Spatafora J."/>
            <person name="Crous P."/>
            <person name="Grigoriev I."/>
        </authorList>
    </citation>
    <scope>NUCLEOTIDE SEQUENCE</scope>
    <source>
        <strain evidence="2">CBS 123094</strain>
    </source>
</reference>
<feature type="region of interest" description="Disordered" evidence="1">
    <location>
        <begin position="20"/>
        <end position="70"/>
    </location>
</feature>
<dbReference type="EMBL" id="ML977593">
    <property type="protein sequence ID" value="KAF1999761.1"/>
    <property type="molecule type" value="Genomic_DNA"/>
</dbReference>
<name>A0A6A5WHZ5_9PLEO</name>
<evidence type="ECO:0000313" key="2">
    <source>
        <dbReference type="EMBL" id="KAF1999761.1"/>
    </source>
</evidence>
<proteinExistence type="predicted"/>
<keyword evidence="3" id="KW-1185">Reference proteome</keyword>
<gene>
    <name evidence="2" type="ORF">P154DRAFT_599954</name>
</gene>
<dbReference type="Proteomes" id="UP000799779">
    <property type="component" value="Unassembled WGS sequence"/>
</dbReference>
<organism evidence="2 3">
    <name type="scientific">Amniculicola lignicola CBS 123094</name>
    <dbReference type="NCBI Taxonomy" id="1392246"/>
    <lineage>
        <taxon>Eukaryota</taxon>
        <taxon>Fungi</taxon>
        <taxon>Dikarya</taxon>
        <taxon>Ascomycota</taxon>
        <taxon>Pezizomycotina</taxon>
        <taxon>Dothideomycetes</taxon>
        <taxon>Pleosporomycetidae</taxon>
        <taxon>Pleosporales</taxon>
        <taxon>Amniculicolaceae</taxon>
        <taxon>Amniculicola</taxon>
    </lineage>
</organism>